<evidence type="ECO:0000256" key="4">
    <source>
        <dbReference type="ARBA" id="ARBA00022989"/>
    </source>
</evidence>
<evidence type="ECO:0000256" key="3">
    <source>
        <dbReference type="ARBA" id="ARBA00022692"/>
    </source>
</evidence>
<evidence type="ECO:0000256" key="2">
    <source>
        <dbReference type="ARBA" id="ARBA00009671"/>
    </source>
</evidence>
<dbReference type="GO" id="GO:0005886">
    <property type="term" value="C:plasma membrane"/>
    <property type="evidence" value="ECO:0007669"/>
    <property type="project" value="TreeGrafter"/>
</dbReference>
<evidence type="ECO:0000259" key="8">
    <source>
        <dbReference type="Pfam" id="PF04547"/>
    </source>
</evidence>
<evidence type="ECO:0000256" key="5">
    <source>
        <dbReference type="ARBA" id="ARBA00023136"/>
    </source>
</evidence>
<dbReference type="PANTHER" id="PTHR12308">
    <property type="entry name" value="ANOCTAMIN"/>
    <property type="match status" value="1"/>
</dbReference>
<evidence type="ECO:0000313" key="10">
    <source>
        <dbReference type="Proteomes" id="UP001162156"/>
    </source>
</evidence>
<keyword evidence="3 6" id="KW-0812">Transmembrane</keyword>
<proteinExistence type="inferred from homology"/>
<organism evidence="9 10">
    <name type="scientific">Rhamnusium bicolor</name>
    <dbReference type="NCBI Taxonomy" id="1586634"/>
    <lineage>
        <taxon>Eukaryota</taxon>
        <taxon>Metazoa</taxon>
        <taxon>Ecdysozoa</taxon>
        <taxon>Arthropoda</taxon>
        <taxon>Hexapoda</taxon>
        <taxon>Insecta</taxon>
        <taxon>Pterygota</taxon>
        <taxon>Neoptera</taxon>
        <taxon>Endopterygota</taxon>
        <taxon>Coleoptera</taxon>
        <taxon>Polyphaga</taxon>
        <taxon>Cucujiformia</taxon>
        <taxon>Chrysomeloidea</taxon>
        <taxon>Cerambycidae</taxon>
        <taxon>Lepturinae</taxon>
        <taxon>Rhagiini</taxon>
        <taxon>Rhamnusium</taxon>
    </lineage>
</organism>
<dbReference type="EMBL" id="JANEYF010001596">
    <property type="protein sequence ID" value="KAJ8962054.1"/>
    <property type="molecule type" value="Genomic_DNA"/>
</dbReference>
<comment type="similarity">
    <text evidence="2 6">Belongs to the anoctamin family.</text>
</comment>
<evidence type="ECO:0000256" key="1">
    <source>
        <dbReference type="ARBA" id="ARBA00004141"/>
    </source>
</evidence>
<feature type="domain" description="Anoctamin transmembrane" evidence="8">
    <location>
        <begin position="14"/>
        <end position="87"/>
    </location>
</feature>
<dbReference type="InterPro" id="IPR007632">
    <property type="entry name" value="Anoctamin"/>
</dbReference>
<dbReference type="Pfam" id="PF04547">
    <property type="entry name" value="Anoctamin"/>
    <property type="match status" value="1"/>
</dbReference>
<keyword evidence="4 6" id="KW-1133">Transmembrane helix</keyword>
<feature type="transmembrane region" description="Helical" evidence="6">
    <location>
        <begin position="64"/>
        <end position="81"/>
    </location>
</feature>
<dbReference type="Proteomes" id="UP001162156">
    <property type="component" value="Unassembled WGS sequence"/>
</dbReference>
<evidence type="ECO:0000256" key="6">
    <source>
        <dbReference type="RuleBase" id="RU280814"/>
    </source>
</evidence>
<dbReference type="InterPro" id="IPR049452">
    <property type="entry name" value="Anoctamin_TM"/>
</dbReference>
<comment type="caution">
    <text evidence="6">Lacks conserved residue(s) required for the propagation of feature annotation.</text>
</comment>
<keyword evidence="5 6" id="KW-0472">Membrane</keyword>
<dbReference type="AlphaFoldDB" id="A0AAV8ZEE8"/>
<gene>
    <name evidence="9" type="ORF">NQ314_005837</name>
</gene>
<comment type="caution">
    <text evidence="9">The sequence shown here is derived from an EMBL/GenBank/DDBJ whole genome shotgun (WGS) entry which is preliminary data.</text>
</comment>
<feature type="region of interest" description="Disordered" evidence="7">
    <location>
        <begin position="231"/>
        <end position="259"/>
    </location>
</feature>
<dbReference type="PANTHER" id="PTHR12308:SF84">
    <property type="entry name" value="ANOCTAMIN"/>
    <property type="match status" value="1"/>
</dbReference>
<evidence type="ECO:0000313" key="9">
    <source>
        <dbReference type="EMBL" id="KAJ8962054.1"/>
    </source>
</evidence>
<keyword evidence="10" id="KW-1185">Reference proteome</keyword>
<dbReference type="GO" id="GO:0005254">
    <property type="term" value="F:chloride channel activity"/>
    <property type="evidence" value="ECO:0007669"/>
    <property type="project" value="TreeGrafter"/>
</dbReference>
<accession>A0AAV8ZEE8</accession>
<reference evidence="9" key="1">
    <citation type="journal article" date="2023" name="Insect Mol. Biol.">
        <title>Genome sequencing provides insights into the evolution of gene families encoding plant cell wall-degrading enzymes in longhorned beetles.</title>
        <authorList>
            <person name="Shin N.R."/>
            <person name="Okamura Y."/>
            <person name="Kirsch R."/>
            <person name="Pauchet Y."/>
        </authorList>
    </citation>
    <scope>NUCLEOTIDE SEQUENCE</scope>
    <source>
        <strain evidence="9">RBIC_L_NR</strain>
    </source>
</reference>
<protein>
    <recommendedName>
        <fullName evidence="6">Anoctamin</fullName>
    </recommendedName>
</protein>
<feature type="transmembrane region" description="Helical" evidence="6">
    <location>
        <begin position="12"/>
        <end position="32"/>
    </location>
</feature>
<sequence length="259" mass="29953">MKASHITYLRENAKILSMVTGSMLLVIFIKLFNMLYQKLSIWLTNFENPRTQHEYEKSFLYKKYLLSFANNYMGFFYLTFLKDRKGSRIWALLPKHRVSLLVPTADHWWNEDSRLLMRGFIEQFVYDLKLLASNTDFRAAIDRFNIQDIPAALSALHKVESAVKTKWKELINPSHLHTMLLVSVKGFKITKSGFSLDMVLKSMLFDKVQLVAPTTPGFTSKSWVSKFIKDKGNKNDSDSSSDDDDNITASSTSKFDTYL</sequence>
<name>A0AAV8ZEE8_9CUCU</name>
<evidence type="ECO:0000256" key="7">
    <source>
        <dbReference type="SAM" id="MobiDB-lite"/>
    </source>
</evidence>
<comment type="subcellular location">
    <subcellularLocation>
        <location evidence="1 6">Membrane</location>
        <topology evidence="1 6">Multi-pass membrane protein</topology>
    </subcellularLocation>
</comment>